<gene>
    <name evidence="1" type="ORF">ACFQHK_02000</name>
</gene>
<accession>A0ABD5U432</accession>
<comment type="caution">
    <text evidence="1">The sequence shown here is derived from an EMBL/GenBank/DDBJ whole genome shotgun (WGS) entry which is preliminary data.</text>
</comment>
<dbReference type="EMBL" id="JBHSXM010000001">
    <property type="protein sequence ID" value="MFC6835279.1"/>
    <property type="molecule type" value="Genomic_DNA"/>
</dbReference>
<dbReference type="Proteomes" id="UP001596406">
    <property type="component" value="Unassembled WGS sequence"/>
</dbReference>
<keyword evidence="2" id="KW-1185">Reference proteome</keyword>
<dbReference type="AlphaFoldDB" id="A0ABD5U432"/>
<evidence type="ECO:0000313" key="1">
    <source>
        <dbReference type="EMBL" id="MFC6835279.1"/>
    </source>
</evidence>
<dbReference type="RefSeq" id="WP_304446985.1">
    <property type="nucleotide sequence ID" value="NZ_JARRAH010000001.1"/>
</dbReference>
<protein>
    <recommendedName>
        <fullName evidence="3">CopG family transcriptional regulator</fullName>
    </recommendedName>
</protein>
<sequence length="66" mass="7070">MGSGTEVSHEVALSESNTFRFLPGAMDGVSCPCCFRDLLVREVIERGACTGCEASLELRLVSECAE</sequence>
<reference evidence="1 2" key="1">
    <citation type="journal article" date="2019" name="Int. J. Syst. Evol. Microbiol.">
        <title>The Global Catalogue of Microorganisms (GCM) 10K type strain sequencing project: providing services to taxonomists for standard genome sequencing and annotation.</title>
        <authorList>
            <consortium name="The Broad Institute Genomics Platform"/>
            <consortium name="The Broad Institute Genome Sequencing Center for Infectious Disease"/>
            <person name="Wu L."/>
            <person name="Ma J."/>
        </authorList>
    </citation>
    <scope>NUCLEOTIDE SEQUENCE [LARGE SCALE GENOMIC DNA]</scope>
    <source>
        <strain evidence="1 2">PSRA2</strain>
    </source>
</reference>
<organism evidence="1 2">
    <name type="scientific">Halomarina ordinaria</name>
    <dbReference type="NCBI Taxonomy" id="3033939"/>
    <lineage>
        <taxon>Archaea</taxon>
        <taxon>Methanobacteriati</taxon>
        <taxon>Methanobacteriota</taxon>
        <taxon>Stenosarchaea group</taxon>
        <taxon>Halobacteria</taxon>
        <taxon>Halobacteriales</taxon>
        <taxon>Natronomonadaceae</taxon>
        <taxon>Halomarina</taxon>
    </lineage>
</organism>
<proteinExistence type="predicted"/>
<name>A0ABD5U432_9EURY</name>
<evidence type="ECO:0008006" key="3">
    <source>
        <dbReference type="Google" id="ProtNLM"/>
    </source>
</evidence>
<evidence type="ECO:0000313" key="2">
    <source>
        <dbReference type="Proteomes" id="UP001596406"/>
    </source>
</evidence>